<dbReference type="Proteomes" id="UP000026249">
    <property type="component" value="Unassembled WGS sequence"/>
</dbReference>
<dbReference type="EMBL" id="JFKE01000012">
    <property type="protein sequence ID" value="KAJ54010.1"/>
    <property type="molecule type" value="Genomic_DNA"/>
</dbReference>
<dbReference type="AlphaFoldDB" id="A0A037ZGT9"/>
<feature type="domain" description="Arc-like DNA binding" evidence="1">
    <location>
        <begin position="8"/>
        <end position="40"/>
    </location>
</feature>
<dbReference type="RefSeq" id="WP_081805596.1">
    <property type="nucleotide sequence ID" value="NZ_JFKE01000012.1"/>
</dbReference>
<dbReference type="Gene3D" id="1.10.1220.10">
    <property type="entry name" value="Met repressor-like"/>
    <property type="match status" value="1"/>
</dbReference>
<keyword evidence="3" id="KW-1185">Reference proteome</keyword>
<protein>
    <recommendedName>
        <fullName evidence="1">Arc-like DNA binding domain-containing protein</fullName>
    </recommendedName>
</protein>
<reference evidence="2 3" key="1">
    <citation type="submission" date="2014-03" db="EMBL/GenBank/DDBJ databases">
        <title>Draft Genome Sequence of Actibacterium mucosum KCTC 23349, a Marine Alphaproteobacterium with Complex Ionic Requirements Isolated from Mediterranean Seawater at Malvarrosa Beach, Valencia, Spain.</title>
        <authorList>
            <person name="Arahal D.R."/>
            <person name="Shao Z."/>
            <person name="Lai Q."/>
            <person name="Pujalte M.J."/>
        </authorList>
    </citation>
    <scope>NUCLEOTIDE SEQUENCE [LARGE SCALE GENOMIC DNA]</scope>
    <source>
        <strain evidence="2 3">KCTC 23349</strain>
    </source>
</reference>
<dbReference type="GO" id="GO:0003677">
    <property type="term" value="F:DNA binding"/>
    <property type="evidence" value="ECO:0007669"/>
    <property type="project" value="InterPro"/>
</dbReference>
<accession>A0A037ZGT9</accession>
<gene>
    <name evidence="2" type="ORF">ACMU_04390</name>
</gene>
<name>A0A037ZGT9_9RHOB</name>
<dbReference type="GO" id="GO:0006355">
    <property type="term" value="P:regulation of DNA-templated transcription"/>
    <property type="evidence" value="ECO:0007669"/>
    <property type="project" value="InterPro"/>
</dbReference>
<comment type="caution">
    <text evidence="2">The sequence shown here is derived from an EMBL/GenBank/DDBJ whole genome shotgun (WGS) entry which is preliminary data.</text>
</comment>
<dbReference type="OrthoDB" id="7924582at2"/>
<dbReference type="SUPFAM" id="SSF47598">
    <property type="entry name" value="Ribbon-helix-helix"/>
    <property type="match status" value="1"/>
</dbReference>
<proteinExistence type="predicted"/>
<evidence type="ECO:0000313" key="3">
    <source>
        <dbReference type="Proteomes" id="UP000026249"/>
    </source>
</evidence>
<sequence>MNSRKPMQLRLPQELKEWIKAESDRNGNSQNSEVIRAIRAAKDRRSTPGAIGNIIMDQGDNARC</sequence>
<dbReference type="Pfam" id="PF03869">
    <property type="entry name" value="Arc"/>
    <property type="match status" value="1"/>
</dbReference>
<dbReference type="InterPro" id="IPR013321">
    <property type="entry name" value="Arc_rbn_hlx_hlx"/>
</dbReference>
<organism evidence="2 3">
    <name type="scientific">Actibacterium mucosum KCTC 23349</name>
    <dbReference type="NCBI Taxonomy" id="1454373"/>
    <lineage>
        <taxon>Bacteria</taxon>
        <taxon>Pseudomonadati</taxon>
        <taxon>Pseudomonadota</taxon>
        <taxon>Alphaproteobacteria</taxon>
        <taxon>Rhodobacterales</taxon>
        <taxon>Roseobacteraceae</taxon>
        <taxon>Actibacterium</taxon>
    </lineage>
</organism>
<dbReference type="InterPro" id="IPR005569">
    <property type="entry name" value="Arc_DNA-bd_dom"/>
</dbReference>
<dbReference type="InterPro" id="IPR010985">
    <property type="entry name" value="Ribbon_hlx_hlx"/>
</dbReference>
<evidence type="ECO:0000313" key="2">
    <source>
        <dbReference type="EMBL" id="KAJ54010.1"/>
    </source>
</evidence>
<dbReference type="STRING" id="1454373.ACMU_04390"/>
<evidence type="ECO:0000259" key="1">
    <source>
        <dbReference type="Pfam" id="PF03869"/>
    </source>
</evidence>
<dbReference type="CDD" id="cd21631">
    <property type="entry name" value="RHH_CopG_NikR-like"/>
    <property type="match status" value="1"/>
</dbReference>